<protein>
    <submittedName>
        <fullName evidence="7">Iron complex transport system ATP-binding protein</fullName>
    </submittedName>
</protein>
<comment type="caution">
    <text evidence="7">The sequence shown here is derived from an EMBL/GenBank/DDBJ whole genome shotgun (WGS) entry which is preliminary data.</text>
</comment>
<dbReference type="CDD" id="cd03214">
    <property type="entry name" value="ABC_Iron-Siderophores_B12_Hemin"/>
    <property type="match status" value="1"/>
</dbReference>
<reference evidence="7 8" key="1">
    <citation type="submission" date="2020-08" db="EMBL/GenBank/DDBJ databases">
        <title>The Agave Microbiome: Exploring the role of microbial communities in plant adaptations to desert environments.</title>
        <authorList>
            <person name="Partida-Martinez L.P."/>
        </authorList>
    </citation>
    <scope>NUCLEOTIDE SEQUENCE [LARGE SCALE GENOMIC DNA]</scope>
    <source>
        <strain evidence="7 8">AS3.13</strain>
    </source>
</reference>
<feature type="domain" description="ABC transporter" evidence="6">
    <location>
        <begin position="4"/>
        <end position="238"/>
    </location>
</feature>
<dbReference type="InterPro" id="IPR027417">
    <property type="entry name" value="P-loop_NTPase"/>
</dbReference>
<dbReference type="Proteomes" id="UP000522313">
    <property type="component" value="Unassembled WGS sequence"/>
</dbReference>
<gene>
    <name evidence="7" type="ORF">F4693_003254</name>
</gene>
<proteinExistence type="predicted"/>
<comment type="function">
    <text evidence="5">Part of the ABC transporter complex HmuTUV involved in hemin import. Responsible for energy coupling to the transport system.</text>
</comment>
<dbReference type="PANTHER" id="PTHR42794">
    <property type="entry name" value="HEMIN IMPORT ATP-BINDING PROTEIN HMUV"/>
    <property type="match status" value="1"/>
</dbReference>
<evidence type="ECO:0000256" key="2">
    <source>
        <dbReference type="ARBA" id="ARBA00022741"/>
    </source>
</evidence>
<organism evidence="7 8">
    <name type="scientific">Sphingomonas endophytica</name>
    <dbReference type="NCBI Taxonomy" id="869719"/>
    <lineage>
        <taxon>Bacteria</taxon>
        <taxon>Pseudomonadati</taxon>
        <taxon>Pseudomonadota</taxon>
        <taxon>Alphaproteobacteria</taxon>
        <taxon>Sphingomonadales</taxon>
        <taxon>Sphingomonadaceae</taxon>
        <taxon>Sphingomonas</taxon>
    </lineage>
</organism>
<dbReference type="GO" id="GO:0005524">
    <property type="term" value="F:ATP binding"/>
    <property type="evidence" value="ECO:0007669"/>
    <property type="project" value="UniProtKB-KW"/>
</dbReference>
<dbReference type="Gene3D" id="3.40.50.300">
    <property type="entry name" value="P-loop containing nucleotide triphosphate hydrolases"/>
    <property type="match status" value="1"/>
</dbReference>
<dbReference type="PROSITE" id="PS00211">
    <property type="entry name" value="ABC_TRANSPORTER_1"/>
    <property type="match status" value="1"/>
</dbReference>
<dbReference type="RefSeq" id="WP_184507741.1">
    <property type="nucleotide sequence ID" value="NZ_JACHBT010000020.1"/>
</dbReference>
<dbReference type="SMART" id="SM00382">
    <property type="entry name" value="AAA"/>
    <property type="match status" value="1"/>
</dbReference>
<name>A0A7X0MPA8_9SPHN</name>
<keyword evidence="1" id="KW-0813">Transport</keyword>
<dbReference type="GO" id="GO:0016887">
    <property type="term" value="F:ATP hydrolysis activity"/>
    <property type="evidence" value="ECO:0007669"/>
    <property type="project" value="InterPro"/>
</dbReference>
<evidence type="ECO:0000313" key="8">
    <source>
        <dbReference type="Proteomes" id="UP000522313"/>
    </source>
</evidence>
<dbReference type="EMBL" id="JACHBT010000020">
    <property type="protein sequence ID" value="MBB6506254.1"/>
    <property type="molecule type" value="Genomic_DNA"/>
</dbReference>
<evidence type="ECO:0000256" key="4">
    <source>
        <dbReference type="ARBA" id="ARBA00022967"/>
    </source>
</evidence>
<evidence type="ECO:0000256" key="3">
    <source>
        <dbReference type="ARBA" id="ARBA00022840"/>
    </source>
</evidence>
<dbReference type="InterPro" id="IPR003593">
    <property type="entry name" value="AAA+_ATPase"/>
</dbReference>
<sequence>MSVLAAEGISLVLGGKRVLESVDAVFSGGRVTALLGSNGAGKSSLLACLAGLHAPEAGRATLGGAEVRAMPAPARARRIGFLPQAADVHWNIDVATLVALGRLPWRGRWGETAGDRAAAEAALAATGMTAFARRGVEHLSGGERARALLARVLAGEPEWLLADEPLASLDPAHQLEVGAQLRAVAAGGSGVVLVVHDLNLAARLADDVVLLRDGRVVAAGAAEDVLTAALVGATYGLTVETGVTATGQRYIVPVGRPG</sequence>
<dbReference type="PANTHER" id="PTHR42794:SF1">
    <property type="entry name" value="HEMIN IMPORT ATP-BINDING PROTEIN HMUV"/>
    <property type="match status" value="1"/>
</dbReference>
<dbReference type="Pfam" id="PF00005">
    <property type="entry name" value="ABC_tran"/>
    <property type="match status" value="1"/>
</dbReference>
<reference evidence="7 8" key="2">
    <citation type="submission" date="2020-08" db="EMBL/GenBank/DDBJ databases">
        <authorList>
            <person name="Partida-Martinez L."/>
            <person name="Huntemann M."/>
            <person name="Clum A."/>
            <person name="Wang J."/>
            <person name="Palaniappan K."/>
            <person name="Ritter S."/>
            <person name="Chen I.-M."/>
            <person name="Stamatis D."/>
            <person name="Reddy T."/>
            <person name="O'Malley R."/>
            <person name="Daum C."/>
            <person name="Shapiro N."/>
            <person name="Ivanova N."/>
            <person name="Kyrpides N."/>
            <person name="Woyke T."/>
        </authorList>
    </citation>
    <scope>NUCLEOTIDE SEQUENCE [LARGE SCALE GENOMIC DNA]</scope>
    <source>
        <strain evidence="7 8">AS3.13</strain>
    </source>
</reference>
<accession>A0A7X0MPA8</accession>
<evidence type="ECO:0000256" key="1">
    <source>
        <dbReference type="ARBA" id="ARBA00022448"/>
    </source>
</evidence>
<dbReference type="InterPro" id="IPR003439">
    <property type="entry name" value="ABC_transporter-like_ATP-bd"/>
</dbReference>
<keyword evidence="2" id="KW-0547">Nucleotide-binding</keyword>
<dbReference type="PROSITE" id="PS50893">
    <property type="entry name" value="ABC_TRANSPORTER_2"/>
    <property type="match status" value="1"/>
</dbReference>
<keyword evidence="4" id="KW-1278">Translocase</keyword>
<dbReference type="AlphaFoldDB" id="A0A7X0MPA8"/>
<dbReference type="SUPFAM" id="SSF52540">
    <property type="entry name" value="P-loop containing nucleoside triphosphate hydrolases"/>
    <property type="match status" value="1"/>
</dbReference>
<keyword evidence="3 7" id="KW-0067">ATP-binding</keyword>
<evidence type="ECO:0000259" key="6">
    <source>
        <dbReference type="PROSITE" id="PS50893"/>
    </source>
</evidence>
<dbReference type="InterPro" id="IPR017871">
    <property type="entry name" value="ABC_transporter-like_CS"/>
</dbReference>
<evidence type="ECO:0000313" key="7">
    <source>
        <dbReference type="EMBL" id="MBB6506254.1"/>
    </source>
</evidence>
<evidence type="ECO:0000256" key="5">
    <source>
        <dbReference type="ARBA" id="ARBA00037066"/>
    </source>
</evidence>